<comment type="subcellular location">
    <subcellularLocation>
        <location evidence="1">Membrane</location>
        <topology evidence="1">Multi-pass membrane protein</topology>
    </subcellularLocation>
</comment>
<keyword evidence="4 6" id="KW-0472">Membrane</keyword>
<keyword evidence="3 6" id="KW-1133">Transmembrane helix</keyword>
<dbReference type="Pfam" id="PF04479">
    <property type="entry name" value="RTA1"/>
    <property type="match status" value="1"/>
</dbReference>
<reference evidence="7" key="2">
    <citation type="submission" date="2023-06" db="EMBL/GenBank/DDBJ databases">
        <authorList>
            <consortium name="Lawrence Berkeley National Laboratory"/>
            <person name="Mondo S.J."/>
            <person name="Hensen N."/>
            <person name="Bonometti L."/>
            <person name="Westerberg I."/>
            <person name="Brannstrom I.O."/>
            <person name="Guillou S."/>
            <person name="Cros-Aarteil S."/>
            <person name="Calhoun S."/>
            <person name="Haridas S."/>
            <person name="Kuo A."/>
            <person name="Pangilinan J."/>
            <person name="Riley R."/>
            <person name="Labutti K."/>
            <person name="Andreopoulos B."/>
            <person name="Lipzen A."/>
            <person name="Chen C."/>
            <person name="Yanf M."/>
            <person name="Daum C."/>
            <person name="Ng V."/>
            <person name="Clum A."/>
            <person name="Steindorff A."/>
            <person name="Ohm R."/>
            <person name="Martin F."/>
            <person name="Silar P."/>
            <person name="Natvig D."/>
            <person name="Lalanne C."/>
            <person name="Gautier V."/>
            <person name="Ament-Velasquez S.L."/>
            <person name="Kruys A."/>
            <person name="Hutchinson M.I."/>
            <person name="Powell A.J."/>
            <person name="Barry K."/>
            <person name="Miller A.N."/>
            <person name="Grigoriev I.V."/>
            <person name="Debuchy R."/>
            <person name="Gladieux P."/>
            <person name="Thoren M.H."/>
            <person name="Johannesson H."/>
        </authorList>
    </citation>
    <scope>NUCLEOTIDE SEQUENCE</scope>
    <source>
        <strain evidence="7">CBS 333.67</strain>
    </source>
</reference>
<feature type="transmembrane region" description="Helical" evidence="6">
    <location>
        <begin position="41"/>
        <end position="60"/>
    </location>
</feature>
<evidence type="ECO:0000313" key="8">
    <source>
        <dbReference type="Proteomes" id="UP001273166"/>
    </source>
</evidence>
<dbReference type="EMBL" id="JAUDZG010000006">
    <property type="protein sequence ID" value="KAK3303032.1"/>
    <property type="molecule type" value="Genomic_DNA"/>
</dbReference>
<protein>
    <submittedName>
        <fullName evidence="7">RTA1 like protein</fullName>
    </submittedName>
</protein>
<reference evidence="7" key="1">
    <citation type="journal article" date="2023" name="Mol. Phylogenet. Evol.">
        <title>Genome-scale phylogeny and comparative genomics of the fungal order Sordariales.</title>
        <authorList>
            <person name="Hensen N."/>
            <person name="Bonometti L."/>
            <person name="Westerberg I."/>
            <person name="Brannstrom I.O."/>
            <person name="Guillou S."/>
            <person name="Cros-Aarteil S."/>
            <person name="Calhoun S."/>
            <person name="Haridas S."/>
            <person name="Kuo A."/>
            <person name="Mondo S."/>
            <person name="Pangilinan J."/>
            <person name="Riley R."/>
            <person name="LaButti K."/>
            <person name="Andreopoulos B."/>
            <person name="Lipzen A."/>
            <person name="Chen C."/>
            <person name="Yan M."/>
            <person name="Daum C."/>
            <person name="Ng V."/>
            <person name="Clum A."/>
            <person name="Steindorff A."/>
            <person name="Ohm R.A."/>
            <person name="Martin F."/>
            <person name="Silar P."/>
            <person name="Natvig D.O."/>
            <person name="Lalanne C."/>
            <person name="Gautier V."/>
            <person name="Ament-Velasquez S.L."/>
            <person name="Kruys A."/>
            <person name="Hutchinson M.I."/>
            <person name="Powell A.J."/>
            <person name="Barry K."/>
            <person name="Miller A.N."/>
            <person name="Grigoriev I.V."/>
            <person name="Debuchy R."/>
            <person name="Gladieux P."/>
            <person name="Hiltunen Thoren M."/>
            <person name="Johannesson H."/>
        </authorList>
    </citation>
    <scope>NUCLEOTIDE SEQUENCE</scope>
    <source>
        <strain evidence="7">CBS 333.67</strain>
    </source>
</reference>
<sequence>MSTNSLPKGYRPSYAVCHEVSPICPVKATTLGYYPNEGLNIFFTIGFGLAALIALSLGVWKRTWGFTIAIVAGTILECVGYVGRTLLATNPWNDGAFRMQIVAIILGPTLVCIGLYLTLKHAVNALNRSLSRVKPRVYPLFFVPADVSCLVIQAIGGGIAASAGGDNYALLQHGNRTIMAGIVLQVVVLGFFGAMAADYLVRVGRYFRGSGGGNNNVAPEHQAGAALWADKKFRAFLWAMALAYVALLIRCIYRIAEMAGGWGNHIMQDEPSFVVLESFMVLIACLLLAVFAPGIFFPQMSHSFRRAAGEQEEEEKRPQTESDEAGLEMGERV</sequence>
<evidence type="ECO:0000256" key="1">
    <source>
        <dbReference type="ARBA" id="ARBA00004141"/>
    </source>
</evidence>
<keyword evidence="8" id="KW-1185">Reference proteome</keyword>
<feature type="transmembrane region" description="Helical" evidence="6">
    <location>
        <begin position="276"/>
        <end position="297"/>
    </location>
</feature>
<comment type="caution">
    <text evidence="7">The sequence shown here is derived from an EMBL/GenBank/DDBJ whole genome shotgun (WGS) entry which is preliminary data.</text>
</comment>
<dbReference type="GeneID" id="87882172"/>
<dbReference type="PANTHER" id="PTHR31465">
    <property type="entry name" value="PROTEIN RTA1-RELATED"/>
    <property type="match status" value="1"/>
</dbReference>
<name>A0AAJ0LZ35_9PEZI</name>
<feature type="transmembrane region" description="Helical" evidence="6">
    <location>
        <begin position="67"/>
        <end position="87"/>
    </location>
</feature>
<evidence type="ECO:0000256" key="4">
    <source>
        <dbReference type="ARBA" id="ARBA00023136"/>
    </source>
</evidence>
<organism evidence="7 8">
    <name type="scientific">Chaetomium strumarium</name>
    <dbReference type="NCBI Taxonomy" id="1170767"/>
    <lineage>
        <taxon>Eukaryota</taxon>
        <taxon>Fungi</taxon>
        <taxon>Dikarya</taxon>
        <taxon>Ascomycota</taxon>
        <taxon>Pezizomycotina</taxon>
        <taxon>Sordariomycetes</taxon>
        <taxon>Sordariomycetidae</taxon>
        <taxon>Sordariales</taxon>
        <taxon>Chaetomiaceae</taxon>
        <taxon>Chaetomium</taxon>
    </lineage>
</organism>
<dbReference type="RefSeq" id="XP_062718812.1">
    <property type="nucleotide sequence ID" value="XM_062863343.1"/>
</dbReference>
<feature type="transmembrane region" description="Helical" evidence="6">
    <location>
        <begin position="235"/>
        <end position="256"/>
    </location>
</feature>
<dbReference type="Proteomes" id="UP001273166">
    <property type="component" value="Unassembled WGS sequence"/>
</dbReference>
<dbReference type="GO" id="GO:0005886">
    <property type="term" value="C:plasma membrane"/>
    <property type="evidence" value="ECO:0007669"/>
    <property type="project" value="TreeGrafter"/>
</dbReference>
<feature type="transmembrane region" description="Helical" evidence="6">
    <location>
        <begin position="99"/>
        <end position="119"/>
    </location>
</feature>
<gene>
    <name evidence="7" type="ORF">B0T15DRAFT_261703</name>
</gene>
<evidence type="ECO:0000256" key="6">
    <source>
        <dbReference type="SAM" id="Phobius"/>
    </source>
</evidence>
<proteinExistence type="predicted"/>
<keyword evidence="2 6" id="KW-0812">Transmembrane</keyword>
<dbReference type="GO" id="GO:0000324">
    <property type="term" value="C:fungal-type vacuole"/>
    <property type="evidence" value="ECO:0007669"/>
    <property type="project" value="TreeGrafter"/>
</dbReference>
<dbReference type="PANTHER" id="PTHR31465:SF8">
    <property type="entry name" value="DOMAIN PROTEIN, PUTATIVE (AFU_ORTHOLOGUE AFUA_6G14140)-RELATED"/>
    <property type="match status" value="1"/>
</dbReference>
<feature type="region of interest" description="Disordered" evidence="5">
    <location>
        <begin position="307"/>
        <end position="333"/>
    </location>
</feature>
<feature type="transmembrane region" description="Helical" evidence="6">
    <location>
        <begin position="177"/>
        <end position="201"/>
    </location>
</feature>
<dbReference type="AlphaFoldDB" id="A0AAJ0LZ35"/>
<accession>A0AAJ0LZ35</accession>
<evidence type="ECO:0000256" key="3">
    <source>
        <dbReference type="ARBA" id="ARBA00022989"/>
    </source>
</evidence>
<dbReference type="InterPro" id="IPR007568">
    <property type="entry name" value="RTA1"/>
</dbReference>
<evidence type="ECO:0000313" key="7">
    <source>
        <dbReference type="EMBL" id="KAK3303032.1"/>
    </source>
</evidence>
<evidence type="ECO:0000256" key="2">
    <source>
        <dbReference type="ARBA" id="ARBA00022692"/>
    </source>
</evidence>
<feature type="transmembrane region" description="Helical" evidence="6">
    <location>
        <begin position="140"/>
        <end position="165"/>
    </location>
</feature>
<evidence type="ECO:0000256" key="5">
    <source>
        <dbReference type="SAM" id="MobiDB-lite"/>
    </source>
</evidence>